<dbReference type="InterPro" id="IPR030182">
    <property type="entry name" value="PUP_plant"/>
</dbReference>
<feature type="transmembrane region" description="Helical" evidence="7">
    <location>
        <begin position="90"/>
        <end position="109"/>
    </location>
</feature>
<organism evidence="8 9">
    <name type="scientific">Lupinus luteus</name>
    <name type="common">European yellow lupine</name>
    <dbReference type="NCBI Taxonomy" id="3873"/>
    <lineage>
        <taxon>Eukaryota</taxon>
        <taxon>Viridiplantae</taxon>
        <taxon>Streptophyta</taxon>
        <taxon>Embryophyta</taxon>
        <taxon>Tracheophyta</taxon>
        <taxon>Spermatophyta</taxon>
        <taxon>Magnoliopsida</taxon>
        <taxon>eudicotyledons</taxon>
        <taxon>Gunneridae</taxon>
        <taxon>Pentapetalae</taxon>
        <taxon>rosids</taxon>
        <taxon>fabids</taxon>
        <taxon>Fabales</taxon>
        <taxon>Fabaceae</taxon>
        <taxon>Papilionoideae</taxon>
        <taxon>50 kb inversion clade</taxon>
        <taxon>genistoids sensu lato</taxon>
        <taxon>core genistoids</taxon>
        <taxon>Genisteae</taxon>
        <taxon>Lupinus</taxon>
    </lineage>
</organism>
<dbReference type="Pfam" id="PF16913">
    <property type="entry name" value="PUNUT"/>
    <property type="match status" value="1"/>
</dbReference>
<dbReference type="GO" id="GO:0015211">
    <property type="term" value="F:purine nucleoside transmembrane transporter activity"/>
    <property type="evidence" value="ECO:0007669"/>
    <property type="project" value="UniProtKB-UniRule"/>
</dbReference>
<evidence type="ECO:0000256" key="6">
    <source>
        <dbReference type="ARBA" id="ARBA00023136"/>
    </source>
</evidence>
<keyword evidence="9" id="KW-1185">Reference proteome</keyword>
<evidence type="ECO:0000256" key="1">
    <source>
        <dbReference type="ARBA" id="ARBA00004141"/>
    </source>
</evidence>
<sequence>MAEQDRTMKRILLILSSILLSVGNSGNQLLSRFYFIHGGHRLWLCSFLQSGGFPIILLPLTIFYIHRRRQISTTTSQTTKTKIVLMKPPLFLAFAVIGSLIGLDNYLFAYGSSRLPVSTSSLILATQLAFNAVFAFFFVKQKFTAYSINAVVLLTFGSGILALHSSGDRPEGVSTKQYEMGLVMTLLGSALYGIILPLMEMVYKKTKEVINYTLVLEIQLVMCLFASLFSTIGMIINNDYKVISREAKQFELGEAIYYVVLTGSLILSQAFQLGAIGIVFCSSSLLSGIIITVLLPITQILAVIFYKESFKVEKGVALVLSLWGFTSYFYGEFKQAKKIKRKHISETELPQALTTQNP</sequence>
<feature type="transmembrane region" description="Helical" evidence="7">
    <location>
        <begin position="121"/>
        <end position="139"/>
    </location>
</feature>
<evidence type="ECO:0000256" key="7">
    <source>
        <dbReference type="RuleBase" id="RU368015"/>
    </source>
</evidence>
<comment type="caution">
    <text evidence="8">The sequence shown here is derived from an EMBL/GenBank/DDBJ whole genome shotgun (WGS) entry which is preliminary data.</text>
</comment>
<feature type="transmembrane region" description="Helical" evidence="7">
    <location>
        <begin position="214"/>
        <end position="236"/>
    </location>
</feature>
<evidence type="ECO:0000256" key="3">
    <source>
        <dbReference type="ARBA" id="ARBA00022448"/>
    </source>
</evidence>
<feature type="transmembrane region" description="Helical" evidence="7">
    <location>
        <begin position="146"/>
        <end position="163"/>
    </location>
</feature>
<evidence type="ECO:0000256" key="5">
    <source>
        <dbReference type="ARBA" id="ARBA00022989"/>
    </source>
</evidence>
<feature type="transmembrane region" description="Helical" evidence="7">
    <location>
        <begin position="285"/>
        <end position="306"/>
    </location>
</feature>
<dbReference type="InterPro" id="IPR037185">
    <property type="entry name" value="EmrE-like"/>
</dbReference>
<dbReference type="PANTHER" id="PTHR31376:SF1">
    <property type="entry name" value="PURINE PERMEASE 2"/>
    <property type="match status" value="1"/>
</dbReference>
<dbReference type="GO" id="GO:0005345">
    <property type="term" value="F:purine nucleobase transmembrane transporter activity"/>
    <property type="evidence" value="ECO:0007669"/>
    <property type="project" value="UniProtKB-UniRule"/>
</dbReference>
<keyword evidence="6 7" id="KW-0472">Membrane</keyword>
<feature type="transmembrane region" description="Helical" evidence="7">
    <location>
        <begin position="312"/>
        <end position="331"/>
    </location>
</feature>
<dbReference type="EMBL" id="CAXHTB010000004">
    <property type="protein sequence ID" value="CAL0305582.1"/>
    <property type="molecule type" value="Genomic_DNA"/>
</dbReference>
<keyword evidence="4 7" id="KW-0812">Transmembrane</keyword>
<protein>
    <recommendedName>
        <fullName evidence="7">Probable purine permease</fullName>
    </recommendedName>
</protein>
<evidence type="ECO:0000256" key="4">
    <source>
        <dbReference type="ARBA" id="ARBA00022692"/>
    </source>
</evidence>
<keyword evidence="5 7" id="KW-1133">Transmembrane helix</keyword>
<evidence type="ECO:0000313" key="8">
    <source>
        <dbReference type="EMBL" id="CAL0305582.1"/>
    </source>
</evidence>
<reference evidence="8 9" key="1">
    <citation type="submission" date="2024-03" db="EMBL/GenBank/DDBJ databases">
        <authorList>
            <person name="Martinez-Hernandez J."/>
        </authorList>
    </citation>
    <scope>NUCLEOTIDE SEQUENCE [LARGE SCALE GENOMIC DNA]</scope>
</reference>
<proteinExistence type="inferred from homology"/>
<dbReference type="GO" id="GO:0016020">
    <property type="term" value="C:membrane"/>
    <property type="evidence" value="ECO:0007669"/>
    <property type="project" value="UniProtKB-SubCell"/>
</dbReference>
<dbReference type="SUPFAM" id="SSF103481">
    <property type="entry name" value="Multidrug resistance efflux transporter EmrE"/>
    <property type="match status" value="1"/>
</dbReference>
<keyword evidence="3 7" id="KW-0813">Transport</keyword>
<feature type="transmembrane region" description="Helical" evidence="7">
    <location>
        <begin position="41"/>
        <end position="65"/>
    </location>
</feature>
<name>A0AAV1W8M4_LUPLU</name>
<feature type="transmembrane region" description="Helical" evidence="7">
    <location>
        <begin position="183"/>
        <end position="202"/>
    </location>
</feature>
<dbReference type="AlphaFoldDB" id="A0AAV1W8M4"/>
<gene>
    <name evidence="8" type="ORF">LLUT_LOCUS6642</name>
</gene>
<dbReference type="Proteomes" id="UP001497480">
    <property type="component" value="Unassembled WGS sequence"/>
</dbReference>
<accession>A0AAV1W8M4</accession>
<evidence type="ECO:0000313" key="9">
    <source>
        <dbReference type="Proteomes" id="UP001497480"/>
    </source>
</evidence>
<comment type="similarity">
    <text evidence="2 7">Belongs to the purine permeases (TC 2.A.7.14) family.</text>
</comment>
<dbReference type="PANTHER" id="PTHR31376">
    <property type="entry name" value="OS09G0467300 PROTEIN-RELATED"/>
    <property type="match status" value="1"/>
</dbReference>
<feature type="transmembrane region" description="Helical" evidence="7">
    <location>
        <begin position="256"/>
        <end position="278"/>
    </location>
</feature>
<comment type="caution">
    <text evidence="7">Lacks conserved residue(s) required for the propagation of feature annotation.</text>
</comment>
<evidence type="ECO:0000256" key="2">
    <source>
        <dbReference type="ARBA" id="ARBA00006213"/>
    </source>
</evidence>
<comment type="subcellular location">
    <subcellularLocation>
        <location evidence="1 7">Membrane</location>
        <topology evidence="1 7">Multi-pass membrane protein</topology>
    </subcellularLocation>
</comment>